<feature type="transmembrane region" description="Helical" evidence="1">
    <location>
        <begin position="138"/>
        <end position="160"/>
    </location>
</feature>
<keyword evidence="1" id="KW-0812">Transmembrane</keyword>
<keyword evidence="1" id="KW-0472">Membrane</keyword>
<name>A0A1M7SFP6_9ACTN</name>
<dbReference type="Proteomes" id="UP000184428">
    <property type="component" value="Unassembled WGS sequence"/>
</dbReference>
<dbReference type="OrthoDB" id="27509at2"/>
<organism evidence="2 3">
    <name type="scientific">Geodermatophilus obscurus</name>
    <dbReference type="NCBI Taxonomy" id="1861"/>
    <lineage>
        <taxon>Bacteria</taxon>
        <taxon>Bacillati</taxon>
        <taxon>Actinomycetota</taxon>
        <taxon>Actinomycetes</taxon>
        <taxon>Geodermatophilales</taxon>
        <taxon>Geodermatophilaceae</taxon>
        <taxon>Geodermatophilus</taxon>
    </lineage>
</organism>
<sequence length="171" mass="18208">MPDAGLALSHRSARPPRRWRQLNLAGLTALTAYSTALGWQARVVSYPLYRAVGDAEFAAYHRQYNEAIPPVVVMPGFASFLAGAAFYWTRPPEVPPPVAAVVSVAGLVSIASTVFWAVPMHDRLDEAGRSPATVDSLLRANLLRTAALTGSTLALVWSVWHSSGGAAAARA</sequence>
<evidence type="ECO:0000256" key="1">
    <source>
        <dbReference type="SAM" id="Phobius"/>
    </source>
</evidence>
<keyword evidence="1" id="KW-1133">Transmembrane helix</keyword>
<dbReference type="EMBL" id="FRDM01000002">
    <property type="protein sequence ID" value="SHN57122.1"/>
    <property type="molecule type" value="Genomic_DNA"/>
</dbReference>
<evidence type="ECO:0000313" key="2">
    <source>
        <dbReference type="EMBL" id="SHN57122.1"/>
    </source>
</evidence>
<accession>A0A1M7SFP6</accession>
<feature type="transmembrane region" description="Helical" evidence="1">
    <location>
        <begin position="21"/>
        <end position="41"/>
    </location>
</feature>
<protein>
    <recommendedName>
        <fullName evidence="4">DUF1772 domain-containing protein</fullName>
    </recommendedName>
</protein>
<dbReference type="RefSeq" id="WP_072913522.1">
    <property type="nucleotide sequence ID" value="NZ_FRDM01000002.1"/>
</dbReference>
<gene>
    <name evidence="2" type="ORF">SAMN05660350_00751</name>
</gene>
<feature type="transmembrane region" description="Helical" evidence="1">
    <location>
        <begin position="67"/>
        <end position="88"/>
    </location>
</feature>
<evidence type="ECO:0000313" key="3">
    <source>
        <dbReference type="Proteomes" id="UP000184428"/>
    </source>
</evidence>
<proteinExistence type="predicted"/>
<dbReference type="AlphaFoldDB" id="A0A1M7SFP6"/>
<reference evidence="2 3" key="1">
    <citation type="submission" date="2016-12" db="EMBL/GenBank/DDBJ databases">
        <authorList>
            <person name="Song W.-J."/>
            <person name="Kurnit D.M."/>
        </authorList>
    </citation>
    <scope>NUCLEOTIDE SEQUENCE [LARGE SCALE GENOMIC DNA]</scope>
    <source>
        <strain evidence="2 3">DSM 43162</strain>
    </source>
</reference>
<feature type="transmembrane region" description="Helical" evidence="1">
    <location>
        <begin position="100"/>
        <end position="118"/>
    </location>
</feature>
<evidence type="ECO:0008006" key="4">
    <source>
        <dbReference type="Google" id="ProtNLM"/>
    </source>
</evidence>